<dbReference type="SMART" id="SM00086">
    <property type="entry name" value="PAC"/>
    <property type="match status" value="1"/>
</dbReference>
<protein>
    <recommendedName>
        <fullName evidence="2">histidine kinase</fullName>
        <ecNumber evidence="2">2.7.13.3</ecNumber>
    </recommendedName>
</protein>
<dbReference type="RefSeq" id="WP_104810407.1">
    <property type="nucleotide sequence ID" value="NZ_MQUA01000013.1"/>
</dbReference>
<dbReference type="Proteomes" id="UP000239522">
    <property type="component" value="Unassembled WGS sequence"/>
</dbReference>
<dbReference type="InterPro" id="IPR003594">
    <property type="entry name" value="HATPase_dom"/>
</dbReference>
<dbReference type="Gene3D" id="3.30.565.10">
    <property type="entry name" value="Histidine kinase-like ATPase, C-terminal domain"/>
    <property type="match status" value="1"/>
</dbReference>
<gene>
    <name evidence="9" type="ORF">BST83_14435</name>
</gene>
<dbReference type="SUPFAM" id="SSF55874">
    <property type="entry name" value="ATPase domain of HSP90 chaperone/DNA topoisomerase II/histidine kinase"/>
    <property type="match status" value="1"/>
</dbReference>
<reference evidence="9 10" key="1">
    <citation type="submission" date="2016-11" db="EMBL/GenBank/DDBJ databases">
        <title>Trade-off between light-utilization and light-protection in marine flavobacteria.</title>
        <authorList>
            <person name="Kumagai Y."/>
        </authorList>
    </citation>
    <scope>NUCLEOTIDE SEQUENCE [LARGE SCALE GENOMIC DNA]</scope>
    <source>
        <strain evidence="9 10">ATCC 700397</strain>
    </source>
</reference>
<dbReference type="Pfam" id="PF02518">
    <property type="entry name" value="HATPase_c"/>
    <property type="match status" value="1"/>
</dbReference>
<dbReference type="PANTHER" id="PTHR43304">
    <property type="entry name" value="PHYTOCHROME-LIKE PROTEIN CPH1"/>
    <property type="match status" value="1"/>
</dbReference>
<dbReference type="GO" id="GO:0004673">
    <property type="term" value="F:protein histidine kinase activity"/>
    <property type="evidence" value="ECO:0007669"/>
    <property type="project" value="UniProtKB-EC"/>
</dbReference>
<evidence type="ECO:0000313" key="10">
    <source>
        <dbReference type="Proteomes" id="UP000239522"/>
    </source>
</evidence>
<name>A0A2S7L003_9FLAO</name>
<dbReference type="InterPro" id="IPR004358">
    <property type="entry name" value="Sig_transdc_His_kin-like_C"/>
</dbReference>
<keyword evidence="5" id="KW-0418">Kinase</keyword>
<organism evidence="9 10">
    <name type="scientific">Polaribacter filamentus</name>
    <dbReference type="NCBI Taxonomy" id="53483"/>
    <lineage>
        <taxon>Bacteria</taxon>
        <taxon>Pseudomonadati</taxon>
        <taxon>Bacteroidota</taxon>
        <taxon>Flavobacteriia</taxon>
        <taxon>Flavobacteriales</taxon>
        <taxon>Flavobacteriaceae</taxon>
    </lineage>
</organism>
<keyword evidence="10" id="KW-1185">Reference proteome</keyword>
<dbReference type="SUPFAM" id="SSF55785">
    <property type="entry name" value="PYP-like sensor domain (PAS domain)"/>
    <property type="match status" value="2"/>
</dbReference>
<dbReference type="PANTHER" id="PTHR43304:SF1">
    <property type="entry name" value="PAC DOMAIN-CONTAINING PROTEIN"/>
    <property type="match status" value="1"/>
</dbReference>
<dbReference type="EC" id="2.7.13.3" evidence="2"/>
<dbReference type="PRINTS" id="PR00344">
    <property type="entry name" value="BCTRLSENSOR"/>
</dbReference>
<dbReference type="EMBL" id="MQUA01000013">
    <property type="protein sequence ID" value="PQB08201.1"/>
    <property type="molecule type" value="Genomic_DNA"/>
</dbReference>
<feature type="domain" description="PAC" evidence="8">
    <location>
        <begin position="206"/>
        <end position="258"/>
    </location>
</feature>
<dbReference type="PROSITE" id="PS50109">
    <property type="entry name" value="HIS_KIN"/>
    <property type="match status" value="1"/>
</dbReference>
<dbReference type="OrthoDB" id="5522855at2"/>
<evidence type="ECO:0000259" key="6">
    <source>
        <dbReference type="PROSITE" id="PS50109"/>
    </source>
</evidence>
<dbReference type="InterPro" id="IPR001610">
    <property type="entry name" value="PAC"/>
</dbReference>
<dbReference type="InterPro" id="IPR052162">
    <property type="entry name" value="Sensor_kinase/Photoreceptor"/>
</dbReference>
<evidence type="ECO:0000259" key="8">
    <source>
        <dbReference type="PROSITE" id="PS50113"/>
    </source>
</evidence>
<dbReference type="InterPro" id="IPR000700">
    <property type="entry name" value="PAS-assoc_C"/>
</dbReference>
<dbReference type="InterPro" id="IPR035965">
    <property type="entry name" value="PAS-like_dom_sf"/>
</dbReference>
<feature type="domain" description="PAS" evidence="7">
    <location>
        <begin position="118"/>
        <end position="189"/>
    </location>
</feature>
<accession>A0A2S7L003</accession>
<keyword evidence="4" id="KW-0808">Transferase</keyword>
<evidence type="ECO:0000313" key="9">
    <source>
        <dbReference type="EMBL" id="PQB08201.1"/>
    </source>
</evidence>
<dbReference type="CDD" id="cd00130">
    <property type="entry name" value="PAS"/>
    <property type="match status" value="1"/>
</dbReference>
<proteinExistence type="predicted"/>
<dbReference type="NCBIfam" id="TIGR00229">
    <property type="entry name" value="sensory_box"/>
    <property type="match status" value="1"/>
</dbReference>
<dbReference type="SMART" id="SM00387">
    <property type="entry name" value="HATPase_c"/>
    <property type="match status" value="1"/>
</dbReference>
<dbReference type="InterPro" id="IPR005467">
    <property type="entry name" value="His_kinase_dom"/>
</dbReference>
<comment type="caution">
    <text evidence="9">The sequence shown here is derived from an EMBL/GenBank/DDBJ whole genome shotgun (WGS) entry which is preliminary data.</text>
</comment>
<feature type="domain" description="Histidine kinase" evidence="6">
    <location>
        <begin position="262"/>
        <end position="473"/>
    </location>
</feature>
<dbReference type="PROSITE" id="PS50113">
    <property type="entry name" value="PAC"/>
    <property type="match status" value="1"/>
</dbReference>
<evidence type="ECO:0000256" key="1">
    <source>
        <dbReference type="ARBA" id="ARBA00000085"/>
    </source>
</evidence>
<evidence type="ECO:0000256" key="3">
    <source>
        <dbReference type="ARBA" id="ARBA00022553"/>
    </source>
</evidence>
<evidence type="ECO:0000256" key="2">
    <source>
        <dbReference type="ARBA" id="ARBA00012438"/>
    </source>
</evidence>
<sequence>MARIGVWEVDLVNQQLFWSKITKEIHNTDDDYIPSLENAIKFYKEGYSRNKITEVVANCIENNIPWDEELQIVTTKGKDIWVRAIGQAEFINDKCVRFYGIFQDINTVKVAQIELNKVNEELNAILDSGTIAIIRTDTNGIITYFNEGAETLLGYKSEELVNKETPAIFHDKEEILKLSKEFSTEYNKEINGFDIFTTIAKENNVHPKKWRCIKKDGSSLIMQVSISAIQDKDNNIIAILGVGVDITKLTEQNNQLANFAQIASHNLRAPVSNLNSLLDLYDTCETTEEKEFTFGKFRTVIAHLSETLNTLIEAIKIKETKQSKIEIKTLYFSEKLKKTEEIISEEISRLNAVITSNFSATDTIKYNESYLESIFINLISNSLKYSSPERPPKIEVTTTINEGKIELKITDNGLGIDLKKHGHKLFGLNQVFHRHKDSKGVGLYIIKNQIESLKGTISCNSEVNKGTTITVTF</sequence>
<evidence type="ECO:0000259" key="7">
    <source>
        <dbReference type="PROSITE" id="PS50112"/>
    </source>
</evidence>
<dbReference type="InterPro" id="IPR000014">
    <property type="entry name" value="PAS"/>
</dbReference>
<dbReference type="InterPro" id="IPR036890">
    <property type="entry name" value="HATPase_C_sf"/>
</dbReference>
<dbReference type="AlphaFoldDB" id="A0A2S7L003"/>
<dbReference type="PROSITE" id="PS50112">
    <property type="entry name" value="PAS"/>
    <property type="match status" value="1"/>
</dbReference>
<comment type="catalytic activity">
    <reaction evidence="1">
        <text>ATP + protein L-histidine = ADP + protein N-phospho-L-histidine.</text>
        <dbReference type="EC" id="2.7.13.3"/>
    </reaction>
</comment>
<evidence type="ECO:0000256" key="4">
    <source>
        <dbReference type="ARBA" id="ARBA00022679"/>
    </source>
</evidence>
<evidence type="ECO:0000256" key="5">
    <source>
        <dbReference type="ARBA" id="ARBA00022777"/>
    </source>
</evidence>
<dbReference type="SMART" id="SM00091">
    <property type="entry name" value="PAS"/>
    <property type="match status" value="1"/>
</dbReference>
<dbReference type="Pfam" id="PF13426">
    <property type="entry name" value="PAS_9"/>
    <property type="match status" value="2"/>
</dbReference>
<keyword evidence="3" id="KW-0597">Phosphoprotein</keyword>
<dbReference type="Gene3D" id="3.30.450.20">
    <property type="entry name" value="PAS domain"/>
    <property type="match status" value="2"/>
</dbReference>